<keyword evidence="3 4" id="KW-0413">Isomerase</keyword>
<dbReference type="SUPFAM" id="SSF50621">
    <property type="entry name" value="Alanine racemase C-terminal domain-like"/>
    <property type="match status" value="1"/>
</dbReference>
<keyword evidence="10" id="KW-1185">Reference proteome</keyword>
<dbReference type="InterPro" id="IPR009006">
    <property type="entry name" value="Ala_racemase/Decarboxylase_C"/>
</dbReference>
<dbReference type="PANTHER" id="PTHR30511:SF0">
    <property type="entry name" value="ALANINE RACEMASE, CATABOLIC-RELATED"/>
    <property type="match status" value="1"/>
</dbReference>
<dbReference type="InterPro" id="IPR020622">
    <property type="entry name" value="Ala_racemase_pyridoxalP-BS"/>
</dbReference>
<evidence type="ECO:0000256" key="4">
    <source>
        <dbReference type="HAMAP-Rule" id="MF_01201"/>
    </source>
</evidence>
<dbReference type="Pfam" id="PF01168">
    <property type="entry name" value="Ala_racemase_N"/>
    <property type="match status" value="1"/>
</dbReference>
<dbReference type="InterPro" id="IPR000821">
    <property type="entry name" value="Ala_racemase"/>
</dbReference>
<comment type="cofactor">
    <cofactor evidence="1 4 5">
        <name>pyridoxal 5'-phosphate</name>
        <dbReference type="ChEBI" id="CHEBI:597326"/>
    </cofactor>
</comment>
<evidence type="ECO:0000259" key="7">
    <source>
        <dbReference type="SMART" id="SM01005"/>
    </source>
</evidence>
<evidence type="ECO:0000313" key="9">
    <source>
        <dbReference type="EMBL" id="NSE15301.1"/>
    </source>
</evidence>
<reference evidence="8" key="3">
    <citation type="submission" date="2022-01" db="EMBL/GenBank/DDBJ databases">
        <title>Collection of gut derived symbiotic bacterial strains cultured from healthy donors.</title>
        <authorList>
            <person name="Lin H."/>
            <person name="Kohout C."/>
            <person name="Waligurski E."/>
            <person name="Pamer E.G."/>
        </authorList>
    </citation>
    <scope>NUCLEOTIDE SEQUENCE</scope>
    <source>
        <strain evidence="8">DFI.5.49</strain>
    </source>
</reference>
<feature type="binding site" evidence="4 6">
    <location>
        <position position="315"/>
    </location>
    <ligand>
        <name>substrate</name>
    </ligand>
</feature>
<dbReference type="GO" id="GO:0030170">
    <property type="term" value="F:pyridoxal phosphate binding"/>
    <property type="evidence" value="ECO:0007669"/>
    <property type="project" value="UniProtKB-UniRule"/>
</dbReference>
<dbReference type="SUPFAM" id="SSF51419">
    <property type="entry name" value="PLP-binding barrel"/>
    <property type="match status" value="1"/>
</dbReference>
<gene>
    <name evidence="8" type="primary">alr</name>
    <name evidence="9" type="ORF">G5B05_02455</name>
    <name evidence="8" type="ORF">L0N21_04620</name>
</gene>
<dbReference type="EC" id="5.1.1.1" evidence="4"/>
<dbReference type="PRINTS" id="PR00992">
    <property type="entry name" value="ALARACEMASE"/>
</dbReference>
<reference evidence="9" key="2">
    <citation type="submission" date="2020-02" db="EMBL/GenBank/DDBJ databases">
        <authorList>
            <person name="Littmann E."/>
            <person name="Sorbara M."/>
        </authorList>
    </citation>
    <scope>NUCLEOTIDE SEQUENCE</scope>
    <source>
        <strain evidence="9">MSK.14.54</strain>
    </source>
</reference>
<protein>
    <recommendedName>
        <fullName evidence="4">Alanine racemase</fullName>
        <ecNumber evidence="4">5.1.1.1</ecNumber>
    </recommendedName>
</protein>
<name>A0AAE3F294_9FIRM</name>
<evidence type="ECO:0000256" key="5">
    <source>
        <dbReference type="PIRSR" id="PIRSR600821-50"/>
    </source>
</evidence>
<organism evidence="8 11">
    <name type="scientific">Fusicatenibacter saccharivorans</name>
    <dbReference type="NCBI Taxonomy" id="1150298"/>
    <lineage>
        <taxon>Bacteria</taxon>
        <taxon>Bacillati</taxon>
        <taxon>Bacillota</taxon>
        <taxon>Clostridia</taxon>
        <taxon>Lachnospirales</taxon>
        <taxon>Lachnospiraceae</taxon>
        <taxon>Fusicatenibacter</taxon>
    </lineage>
</organism>
<dbReference type="InterPro" id="IPR011079">
    <property type="entry name" value="Ala_racemase_C"/>
</dbReference>
<comment type="pathway">
    <text evidence="4">Amino-acid biosynthesis; D-alanine biosynthesis; D-alanine from L-alanine: step 1/1.</text>
</comment>
<comment type="similarity">
    <text evidence="4">Belongs to the alanine racemase family.</text>
</comment>
<dbReference type="InterPro" id="IPR029066">
    <property type="entry name" value="PLP-binding_barrel"/>
</dbReference>
<dbReference type="SMART" id="SM01005">
    <property type="entry name" value="Ala_racemase_C"/>
    <property type="match status" value="1"/>
</dbReference>
<dbReference type="InterPro" id="IPR001608">
    <property type="entry name" value="Ala_racemase_N"/>
</dbReference>
<dbReference type="PANTHER" id="PTHR30511">
    <property type="entry name" value="ALANINE RACEMASE"/>
    <property type="match status" value="1"/>
</dbReference>
<dbReference type="EMBL" id="JAKNFS010000005">
    <property type="protein sequence ID" value="MCG4764801.1"/>
    <property type="molecule type" value="Genomic_DNA"/>
</dbReference>
<evidence type="ECO:0000256" key="1">
    <source>
        <dbReference type="ARBA" id="ARBA00001933"/>
    </source>
</evidence>
<dbReference type="PROSITE" id="PS00395">
    <property type="entry name" value="ALANINE_RACEMASE"/>
    <property type="match status" value="1"/>
</dbReference>
<comment type="function">
    <text evidence="4">Catalyzes the interconversion of L-alanine and D-alanine. May also act on other amino acids.</text>
</comment>
<dbReference type="RefSeq" id="WP_022463136.1">
    <property type="nucleotide sequence ID" value="NZ_CAXSRP010000003.1"/>
</dbReference>
<dbReference type="Gene3D" id="3.20.20.10">
    <property type="entry name" value="Alanine racemase"/>
    <property type="match status" value="1"/>
</dbReference>
<dbReference type="GO" id="GO:0008784">
    <property type="term" value="F:alanine racemase activity"/>
    <property type="evidence" value="ECO:0007669"/>
    <property type="project" value="UniProtKB-UniRule"/>
</dbReference>
<feature type="active site" description="Proton acceptor; specific for D-alanine" evidence="4">
    <location>
        <position position="38"/>
    </location>
</feature>
<feature type="binding site" evidence="4 6">
    <location>
        <position position="135"/>
    </location>
    <ligand>
        <name>substrate</name>
    </ligand>
</feature>
<accession>A0AAE3F294</accession>
<reference evidence="9 10" key="1">
    <citation type="journal article" date="2020" name="Cell Host Microbe">
        <title>Functional and Genomic Variation between Human-Derived Isolates of Lachnospiraceae Reveals Inter- and Intra-Species Diversity.</title>
        <authorList>
            <person name="Sorbara M.T."/>
            <person name="Littmann E.R."/>
            <person name="Fontana E."/>
            <person name="Moody T.U."/>
            <person name="Kohout C.E."/>
            <person name="Gjonbalaj M."/>
            <person name="Eaton V."/>
            <person name="Seok R."/>
            <person name="Leiner I.M."/>
            <person name="Pamer E.G."/>
        </authorList>
    </citation>
    <scope>NUCLEOTIDE SEQUENCE [LARGE SCALE GENOMIC DNA]</scope>
    <source>
        <strain evidence="9 10">MSK.14.54</strain>
    </source>
</reference>
<sequence>MNRYLRCYAEISLEAIGHNIREVKKRLPEGVKLLGVVKANAYGHGAVPVASYLENQVDYFATATIEEAVELRENGISAPILILGYVSPSQYGDLVEYDITQTIDSYAQALALEKEAARQNRKAKAHLAVDTGMTRIGFQVTEHDADEAAKIADLPHIELEGMFTHFSCADQEDKTYCSMQMEKYDKMTALLAERGVTIPLRHICNSAGIMEFDDHRFEMVRSGIITYGIYPSEEVKKERLDLIPALSWKSHVIHVKEVGPGIGVSYGATYVTEKPMTRIATVSAGYADGYPRALSNQGCVLIHGKKAPIIGRICMDQMMVDVTDIPDVQVEDVVTLVGTDGDETITIEEIANPAARFDYEMLCDISSRVTRVYK</sequence>
<dbReference type="CDD" id="cd00430">
    <property type="entry name" value="PLPDE_III_AR"/>
    <property type="match status" value="1"/>
</dbReference>
<evidence type="ECO:0000256" key="6">
    <source>
        <dbReference type="PIRSR" id="PIRSR600821-52"/>
    </source>
</evidence>
<keyword evidence="2 4" id="KW-0663">Pyridoxal phosphate</keyword>
<feature type="active site" description="Proton acceptor; specific for L-alanine" evidence="4">
    <location>
        <position position="266"/>
    </location>
</feature>
<dbReference type="GO" id="GO:0005829">
    <property type="term" value="C:cytosol"/>
    <property type="evidence" value="ECO:0007669"/>
    <property type="project" value="TreeGrafter"/>
</dbReference>
<dbReference type="GO" id="GO:0030632">
    <property type="term" value="P:D-alanine biosynthetic process"/>
    <property type="evidence" value="ECO:0007669"/>
    <property type="project" value="UniProtKB-UniRule"/>
</dbReference>
<dbReference type="Pfam" id="PF00842">
    <property type="entry name" value="Ala_racemase_C"/>
    <property type="match status" value="1"/>
</dbReference>
<dbReference type="FunFam" id="3.20.20.10:FF:000002">
    <property type="entry name" value="Alanine racemase"/>
    <property type="match status" value="1"/>
</dbReference>
<dbReference type="Proteomes" id="UP000768180">
    <property type="component" value="Unassembled WGS sequence"/>
</dbReference>
<proteinExistence type="inferred from homology"/>
<evidence type="ECO:0000313" key="10">
    <source>
        <dbReference type="Proteomes" id="UP000768180"/>
    </source>
</evidence>
<evidence type="ECO:0000313" key="11">
    <source>
        <dbReference type="Proteomes" id="UP001199915"/>
    </source>
</evidence>
<evidence type="ECO:0000256" key="3">
    <source>
        <dbReference type="ARBA" id="ARBA00023235"/>
    </source>
</evidence>
<evidence type="ECO:0000256" key="2">
    <source>
        <dbReference type="ARBA" id="ARBA00022898"/>
    </source>
</evidence>
<dbReference type="Gene3D" id="2.40.37.10">
    <property type="entry name" value="Lyase, Ornithine Decarboxylase, Chain A, domain 1"/>
    <property type="match status" value="1"/>
</dbReference>
<comment type="caution">
    <text evidence="8">The sequence shown here is derived from an EMBL/GenBank/DDBJ whole genome shotgun (WGS) entry which is preliminary data.</text>
</comment>
<dbReference type="EMBL" id="JAAITQ010000003">
    <property type="protein sequence ID" value="NSE15301.1"/>
    <property type="molecule type" value="Genomic_DNA"/>
</dbReference>
<feature type="domain" description="Alanine racemase C-terminal" evidence="7">
    <location>
        <begin position="245"/>
        <end position="374"/>
    </location>
</feature>
<feature type="modified residue" description="N6-(pyridoxal phosphate)lysine" evidence="4 5">
    <location>
        <position position="38"/>
    </location>
</feature>
<comment type="catalytic activity">
    <reaction evidence="4">
        <text>L-alanine = D-alanine</text>
        <dbReference type="Rhea" id="RHEA:20249"/>
        <dbReference type="ChEBI" id="CHEBI:57416"/>
        <dbReference type="ChEBI" id="CHEBI:57972"/>
        <dbReference type="EC" id="5.1.1.1"/>
    </reaction>
</comment>
<dbReference type="AlphaFoldDB" id="A0AAE3F294"/>
<evidence type="ECO:0000313" key="8">
    <source>
        <dbReference type="EMBL" id="MCG4764801.1"/>
    </source>
</evidence>
<dbReference type="HAMAP" id="MF_01201">
    <property type="entry name" value="Ala_racemase"/>
    <property type="match status" value="1"/>
</dbReference>
<dbReference type="Proteomes" id="UP001199915">
    <property type="component" value="Unassembled WGS sequence"/>
</dbReference>
<dbReference type="NCBIfam" id="TIGR00492">
    <property type="entry name" value="alr"/>
    <property type="match status" value="1"/>
</dbReference>